<feature type="transmembrane region" description="Helical" evidence="7">
    <location>
        <begin position="99"/>
        <end position="123"/>
    </location>
</feature>
<protein>
    <submittedName>
        <fullName evidence="8">MFS transporter</fullName>
    </submittedName>
</protein>
<evidence type="ECO:0000256" key="2">
    <source>
        <dbReference type="ARBA" id="ARBA00022448"/>
    </source>
</evidence>
<keyword evidence="2" id="KW-0813">Transport</keyword>
<feature type="transmembrane region" description="Helical" evidence="7">
    <location>
        <begin position="164"/>
        <end position="185"/>
    </location>
</feature>
<dbReference type="AlphaFoldDB" id="A0A7V7PRV0"/>
<feature type="transmembrane region" description="Helical" evidence="7">
    <location>
        <begin position="67"/>
        <end position="87"/>
    </location>
</feature>
<dbReference type="Pfam" id="PF05977">
    <property type="entry name" value="MFS_3"/>
    <property type="match status" value="1"/>
</dbReference>
<keyword evidence="9" id="KW-1185">Reference proteome</keyword>
<evidence type="ECO:0000313" key="8">
    <source>
        <dbReference type="EMBL" id="KAB0681487.1"/>
    </source>
</evidence>
<evidence type="ECO:0000313" key="9">
    <source>
        <dbReference type="Proteomes" id="UP000432089"/>
    </source>
</evidence>
<dbReference type="Proteomes" id="UP000432089">
    <property type="component" value="Unassembled WGS sequence"/>
</dbReference>
<dbReference type="PANTHER" id="PTHR23513">
    <property type="entry name" value="INTEGRAL MEMBRANE EFFLUX PROTEIN-RELATED"/>
    <property type="match status" value="1"/>
</dbReference>
<organism evidence="8 9">
    <name type="scientific">Plantimonas leprariae</name>
    <dbReference type="NCBI Taxonomy" id="2615207"/>
    <lineage>
        <taxon>Bacteria</taxon>
        <taxon>Pseudomonadati</taxon>
        <taxon>Pseudomonadota</taxon>
        <taxon>Alphaproteobacteria</taxon>
        <taxon>Hyphomicrobiales</taxon>
        <taxon>Aurantimonadaceae</taxon>
        <taxon>Plantimonas</taxon>
    </lineage>
</organism>
<reference evidence="8 9" key="1">
    <citation type="submission" date="2019-09" db="EMBL/GenBank/DDBJ databases">
        <title>YIM 132180 draft genome.</title>
        <authorList>
            <person name="Zhang K."/>
        </authorList>
    </citation>
    <scope>NUCLEOTIDE SEQUENCE [LARGE SCALE GENOMIC DNA]</scope>
    <source>
        <strain evidence="8 9">YIM 132180</strain>
    </source>
</reference>
<feature type="transmembrane region" description="Helical" evidence="7">
    <location>
        <begin position="303"/>
        <end position="323"/>
    </location>
</feature>
<keyword evidence="6 7" id="KW-0472">Membrane</keyword>
<dbReference type="RefSeq" id="WP_150968742.1">
    <property type="nucleotide sequence ID" value="NZ_VZDO01000003.1"/>
</dbReference>
<dbReference type="GO" id="GO:0005886">
    <property type="term" value="C:plasma membrane"/>
    <property type="evidence" value="ECO:0007669"/>
    <property type="project" value="UniProtKB-SubCell"/>
</dbReference>
<feature type="transmembrane region" description="Helical" evidence="7">
    <location>
        <begin position="241"/>
        <end position="266"/>
    </location>
</feature>
<dbReference type="SUPFAM" id="SSF103473">
    <property type="entry name" value="MFS general substrate transporter"/>
    <property type="match status" value="1"/>
</dbReference>
<proteinExistence type="predicted"/>
<feature type="transmembrane region" description="Helical" evidence="7">
    <location>
        <begin position="191"/>
        <end position="211"/>
    </location>
</feature>
<feature type="transmembrane region" description="Helical" evidence="7">
    <location>
        <begin position="39"/>
        <end position="61"/>
    </location>
</feature>
<keyword evidence="3" id="KW-1003">Cell membrane</keyword>
<evidence type="ECO:0000256" key="1">
    <source>
        <dbReference type="ARBA" id="ARBA00004651"/>
    </source>
</evidence>
<evidence type="ECO:0000256" key="4">
    <source>
        <dbReference type="ARBA" id="ARBA00022692"/>
    </source>
</evidence>
<sequence>MAIEDANGASAQSEAPSPVVPPVEDRFAVFRNDRFLRYWLARFAGAFATQIVAVSVGWQVYALTRDPLILGLVGLSQFLPSLVLVLVTGAAADRYPRRLIMGIAAIVEAGAVAALLLLTWHGLASPVPIFAVLAVIGVARAFFGPASSSLVVNLVGKEQLAGAIAWNSSSWQIASVLGPVAGGLLYGVSAYLAYSIGAVLFALAAVLVLSIPAPAERSRAAEPASLQSMAAGFGFIWGEKVVLGAISLDLFAVLLGGAVALMPVYASDILHVGPWGLGLLRAAPGVGAVLTVIWLTRHPIRDHAGLIMFGFVAVFGAFTTVFGLSAMPWLSIGALAVMGGADMISVYVRETLMQLWTPDDVRGRVNAVNSVFVGASNELGEFRAGLMASWIGAVPAVALGGMATVGVAALWAWMFPELRRARTLEGRH</sequence>
<dbReference type="EMBL" id="VZDO01000003">
    <property type="protein sequence ID" value="KAB0681487.1"/>
    <property type="molecule type" value="Genomic_DNA"/>
</dbReference>
<gene>
    <name evidence="8" type="ORF">F6X38_06290</name>
</gene>
<keyword evidence="4 7" id="KW-0812">Transmembrane</keyword>
<comment type="caution">
    <text evidence="8">The sequence shown here is derived from an EMBL/GenBank/DDBJ whole genome shotgun (WGS) entry which is preliminary data.</text>
</comment>
<evidence type="ECO:0000256" key="6">
    <source>
        <dbReference type="ARBA" id="ARBA00023136"/>
    </source>
</evidence>
<dbReference type="InterPro" id="IPR036259">
    <property type="entry name" value="MFS_trans_sf"/>
</dbReference>
<evidence type="ECO:0000256" key="7">
    <source>
        <dbReference type="SAM" id="Phobius"/>
    </source>
</evidence>
<keyword evidence="5 7" id="KW-1133">Transmembrane helix</keyword>
<name>A0A7V7PRV0_9HYPH</name>
<dbReference type="PANTHER" id="PTHR23513:SF9">
    <property type="entry name" value="ENTEROBACTIN EXPORTER ENTS"/>
    <property type="match status" value="1"/>
</dbReference>
<accession>A0A7V7PRV0</accession>
<dbReference type="CDD" id="cd06173">
    <property type="entry name" value="MFS_MefA_like"/>
    <property type="match status" value="1"/>
</dbReference>
<evidence type="ECO:0000256" key="5">
    <source>
        <dbReference type="ARBA" id="ARBA00022989"/>
    </source>
</evidence>
<feature type="transmembrane region" description="Helical" evidence="7">
    <location>
        <begin position="278"/>
        <end position="296"/>
    </location>
</feature>
<evidence type="ECO:0000256" key="3">
    <source>
        <dbReference type="ARBA" id="ARBA00022475"/>
    </source>
</evidence>
<dbReference type="Gene3D" id="1.20.1250.20">
    <property type="entry name" value="MFS general substrate transporter like domains"/>
    <property type="match status" value="1"/>
</dbReference>
<dbReference type="InterPro" id="IPR010290">
    <property type="entry name" value="TM_effector"/>
</dbReference>
<comment type="subcellular location">
    <subcellularLocation>
        <location evidence="1">Cell membrane</location>
        <topology evidence="1">Multi-pass membrane protein</topology>
    </subcellularLocation>
</comment>
<feature type="transmembrane region" description="Helical" evidence="7">
    <location>
        <begin position="390"/>
        <end position="414"/>
    </location>
</feature>
<feature type="transmembrane region" description="Helical" evidence="7">
    <location>
        <begin position="129"/>
        <end position="152"/>
    </location>
</feature>